<organism evidence="5 6">
    <name type="scientific">Apolygus lucorum</name>
    <name type="common">Small green plant bug</name>
    <name type="synonym">Lygocoris lucorum</name>
    <dbReference type="NCBI Taxonomy" id="248454"/>
    <lineage>
        <taxon>Eukaryota</taxon>
        <taxon>Metazoa</taxon>
        <taxon>Ecdysozoa</taxon>
        <taxon>Arthropoda</taxon>
        <taxon>Hexapoda</taxon>
        <taxon>Insecta</taxon>
        <taxon>Pterygota</taxon>
        <taxon>Neoptera</taxon>
        <taxon>Paraneoptera</taxon>
        <taxon>Hemiptera</taxon>
        <taxon>Heteroptera</taxon>
        <taxon>Panheteroptera</taxon>
        <taxon>Cimicomorpha</taxon>
        <taxon>Miridae</taxon>
        <taxon>Mirini</taxon>
        <taxon>Apolygus</taxon>
    </lineage>
</organism>
<dbReference type="Pfam" id="PF00481">
    <property type="entry name" value="PP2C"/>
    <property type="match status" value="2"/>
</dbReference>
<dbReference type="PANTHER" id="PTHR48051:SF1">
    <property type="entry name" value="RAS SUPPRESSOR PROTEIN 1"/>
    <property type="match status" value="1"/>
</dbReference>
<evidence type="ECO:0000256" key="1">
    <source>
        <dbReference type="ARBA" id="ARBA00022614"/>
    </source>
</evidence>
<dbReference type="AlphaFoldDB" id="A0A8S9Y3T3"/>
<dbReference type="SMART" id="SM00364">
    <property type="entry name" value="LRR_BAC"/>
    <property type="match status" value="11"/>
</dbReference>
<dbReference type="InterPro" id="IPR032675">
    <property type="entry name" value="LRR_dom_sf"/>
</dbReference>
<dbReference type="EMBL" id="WIXP02000002">
    <property type="protein sequence ID" value="KAF6215221.1"/>
    <property type="molecule type" value="Genomic_DNA"/>
</dbReference>
<protein>
    <recommendedName>
        <fullName evidence="4">PPM-type phosphatase domain-containing protein</fullName>
    </recommendedName>
</protein>
<dbReference type="Pfam" id="PF13516">
    <property type="entry name" value="LRR_6"/>
    <property type="match status" value="1"/>
</dbReference>
<feature type="compositionally biased region" description="Polar residues" evidence="3">
    <location>
        <begin position="466"/>
        <end position="475"/>
    </location>
</feature>
<evidence type="ECO:0000256" key="3">
    <source>
        <dbReference type="SAM" id="MobiDB-lite"/>
    </source>
</evidence>
<keyword evidence="1" id="KW-0433">Leucine-rich repeat</keyword>
<dbReference type="InterPro" id="IPR036457">
    <property type="entry name" value="PPM-type-like_dom_sf"/>
</dbReference>
<dbReference type="Proteomes" id="UP000466442">
    <property type="component" value="Unassembled WGS sequence"/>
</dbReference>
<comment type="caution">
    <text evidence="5">The sequence shown here is derived from an EMBL/GenBank/DDBJ whole genome shotgun (WGS) entry which is preliminary data.</text>
</comment>
<feature type="region of interest" description="Disordered" evidence="3">
    <location>
        <begin position="466"/>
        <end position="499"/>
    </location>
</feature>
<keyword evidence="6" id="KW-1185">Reference proteome</keyword>
<keyword evidence="2" id="KW-0677">Repeat</keyword>
<dbReference type="CDD" id="cd00143">
    <property type="entry name" value="PP2Cc"/>
    <property type="match status" value="1"/>
</dbReference>
<dbReference type="Gene3D" id="3.60.40.10">
    <property type="entry name" value="PPM-type phosphatase domain"/>
    <property type="match status" value="1"/>
</dbReference>
<dbReference type="SMART" id="SM00369">
    <property type="entry name" value="LRR_TYP"/>
    <property type="match status" value="11"/>
</dbReference>
<evidence type="ECO:0000313" key="5">
    <source>
        <dbReference type="EMBL" id="KAF6215221.1"/>
    </source>
</evidence>
<dbReference type="PROSITE" id="PS51746">
    <property type="entry name" value="PPM_2"/>
    <property type="match status" value="1"/>
</dbReference>
<dbReference type="PANTHER" id="PTHR48051">
    <property type="match status" value="1"/>
</dbReference>
<dbReference type="InterPro" id="IPR001611">
    <property type="entry name" value="Leu-rich_rpt"/>
</dbReference>
<dbReference type="InterPro" id="IPR050216">
    <property type="entry name" value="LRR_domain-containing"/>
</dbReference>
<reference evidence="5" key="1">
    <citation type="journal article" date="2021" name="Mol. Ecol. Resour.">
        <title>Apolygus lucorum genome provides insights into omnivorousness and mesophyll feeding.</title>
        <authorList>
            <person name="Liu Y."/>
            <person name="Liu H."/>
            <person name="Wang H."/>
            <person name="Huang T."/>
            <person name="Liu B."/>
            <person name="Yang B."/>
            <person name="Yin L."/>
            <person name="Li B."/>
            <person name="Zhang Y."/>
            <person name="Zhang S."/>
            <person name="Jiang F."/>
            <person name="Zhang X."/>
            <person name="Ren Y."/>
            <person name="Wang B."/>
            <person name="Wang S."/>
            <person name="Lu Y."/>
            <person name="Wu K."/>
            <person name="Fan W."/>
            <person name="Wang G."/>
        </authorList>
    </citation>
    <scope>NUCLEOTIDE SEQUENCE</scope>
    <source>
        <strain evidence="5">12Hb</strain>
    </source>
</reference>
<dbReference type="InterPro" id="IPR003591">
    <property type="entry name" value="Leu-rich_rpt_typical-subtyp"/>
</dbReference>
<feature type="compositionally biased region" description="Basic and acidic residues" evidence="3">
    <location>
        <begin position="477"/>
        <end position="489"/>
    </location>
</feature>
<dbReference type="InterPro" id="IPR001932">
    <property type="entry name" value="PPM-type_phosphatase-like_dom"/>
</dbReference>
<dbReference type="OrthoDB" id="737510at2759"/>
<evidence type="ECO:0000313" key="6">
    <source>
        <dbReference type="Proteomes" id="UP000466442"/>
    </source>
</evidence>
<dbReference type="SUPFAM" id="SSF81606">
    <property type="entry name" value="PP2C-like"/>
    <property type="match status" value="1"/>
</dbReference>
<dbReference type="SUPFAM" id="SSF52058">
    <property type="entry name" value="L domain-like"/>
    <property type="match status" value="2"/>
</dbReference>
<dbReference type="PROSITE" id="PS51450">
    <property type="entry name" value="LRR"/>
    <property type="match status" value="7"/>
</dbReference>
<dbReference type="GO" id="GO:0005737">
    <property type="term" value="C:cytoplasm"/>
    <property type="evidence" value="ECO:0007669"/>
    <property type="project" value="TreeGrafter"/>
</dbReference>
<dbReference type="Gene3D" id="3.80.10.10">
    <property type="entry name" value="Ribonuclease Inhibitor"/>
    <property type="match status" value="3"/>
</dbReference>
<name>A0A8S9Y3T3_APOLU</name>
<evidence type="ECO:0000259" key="4">
    <source>
        <dbReference type="PROSITE" id="PS51746"/>
    </source>
</evidence>
<dbReference type="SMART" id="SM00332">
    <property type="entry name" value="PP2Cc"/>
    <property type="match status" value="1"/>
</dbReference>
<proteinExistence type="predicted"/>
<dbReference type="Pfam" id="PF13855">
    <property type="entry name" value="LRR_8"/>
    <property type="match status" value="2"/>
</dbReference>
<accession>A0A8S9Y3T3</accession>
<feature type="domain" description="PPM-type phosphatase" evidence="4">
    <location>
        <begin position="497"/>
        <end position="717"/>
    </location>
</feature>
<evidence type="ECO:0000256" key="2">
    <source>
        <dbReference type="ARBA" id="ARBA00022737"/>
    </source>
</evidence>
<sequence length="982" mass="111342">MTIDCSHFVIRGRPIRKTLPAVPFNENIELKKKPGPPNAANKPRRSRRRQDSKLEELRVDGNLLEALPRGELPNLLHLSAANNKLASLPPYLLREDMRALTLLDPNEGEPTVKPEDLRSINLRANLLKGNIILGNYGNLTQLDVSENNIECLDLTALDKLQSVQCSRNRLQDLSLNGTSLSSLIAGNNCLTKLTIHPKPTKLKHLDISYNQLETLPEWLSSCQQLRTLFASHNLLTCLPDHLFCSELSSLQTLQLSFNSITSLPQIIRHIPLQQLFLQSNLITHLPQHFFLATSRLRILNLSKNELTALPNTVGDGHQLERLYLTCNQLSEIHMLTRFTNLRALHVAYNLITHLPDLCVGSWPDMEELILSGNRIDRLPGNIAQWQHLRVLRLHGNQLTSCPALAPSTSLKVLDLSHNSLEKVDLVSLVPKQLQFLDVSGNNRLQVDPRQFQNYKSQRRISLVDVSGQNRDSLPTGQRDHYKSDHHHFESNPATSWPLGFSETPGNREKLCISQLRMTNFCNTEALLGLFDSGNSTELPHLLAQSIPRILLEERTVKETANEYMKYTLLAAHRELKEKGQKVGVCAMVCHICSERGTGMKKRTLRIATVGEAKAVLCRGETSLTLAHVPTQMTRSQIGNSAMFPLVVPDPHVTEITLRDHDEFLIMANKRLWEVVNPENAVAEIRDMDDPVLSAKRLQDLAQSYGCEDNLSIMVVKLNHQQDHLLRELNYTLQLCDPKNIDMYNRQPQTVECHRRNPPSEILTSESNCWCHGDRSSPSGQSDQASCGRSSRENYTQYLNEKSEMIERHSYPSVLMREKGTRKISTALAPLDLDYDDTTMSERSAQLSEEQFRCWEYMLEQNTQLLFDKELDTISRGFSRRPSRPGIWSRAKSTPHLNTDPTFLSRTFGSARSFQSGLSKFGAASSRRSLNAGPNAAYFGSLQRLMPYHLDYDFSIIKERSETDSLETEDRMSKYWDVATTEL</sequence>
<gene>
    <name evidence="5" type="ORF">GE061_009973</name>
</gene>
<feature type="region of interest" description="Disordered" evidence="3">
    <location>
        <begin position="28"/>
        <end position="52"/>
    </location>
</feature>
<dbReference type="Pfam" id="PF00560">
    <property type="entry name" value="LRR_1"/>
    <property type="match status" value="1"/>
</dbReference>